<sequence length="133" mass="14779">MTPDKSGDESGKFVWQGLDHIQLAIPPGSEDICRQFYGVILGWEELKKPTALAQNGGLWFQAAGIPLHLGVDKAFIPAQKAHPAFLISPVTVLAKRLELAGYPVKWDRNLPGYKRFYSEDAVGNRLEFMQQLG</sequence>
<dbReference type="Proteomes" id="UP001069802">
    <property type="component" value="Unassembled WGS sequence"/>
</dbReference>
<accession>A0ABT4LIX8</accession>
<evidence type="ECO:0000313" key="2">
    <source>
        <dbReference type="EMBL" id="MCZ4281031.1"/>
    </source>
</evidence>
<dbReference type="InterPro" id="IPR037523">
    <property type="entry name" value="VOC_core"/>
</dbReference>
<keyword evidence="3" id="KW-1185">Reference proteome</keyword>
<reference evidence="2" key="1">
    <citation type="submission" date="2022-12" db="EMBL/GenBank/DDBJ databases">
        <title>Bacterial isolates from different developmental stages of Nematostella vectensis.</title>
        <authorList>
            <person name="Fraune S."/>
        </authorList>
    </citation>
    <scope>NUCLEOTIDE SEQUENCE</scope>
    <source>
        <strain evidence="2">G21630-S1</strain>
    </source>
</reference>
<protein>
    <submittedName>
        <fullName evidence="2">Glyoxalase</fullName>
    </submittedName>
</protein>
<dbReference type="PROSITE" id="PS51819">
    <property type="entry name" value="VOC"/>
    <property type="match status" value="1"/>
</dbReference>
<dbReference type="InterPro" id="IPR029068">
    <property type="entry name" value="Glyas_Bleomycin-R_OHBP_Dase"/>
</dbReference>
<comment type="caution">
    <text evidence="2">The sequence shown here is derived from an EMBL/GenBank/DDBJ whole genome shotgun (WGS) entry which is preliminary data.</text>
</comment>
<evidence type="ECO:0000259" key="1">
    <source>
        <dbReference type="PROSITE" id="PS51819"/>
    </source>
</evidence>
<dbReference type="PANTHER" id="PTHR39175:SF1">
    <property type="entry name" value="FAMILY PROTEIN, PUTATIVE (AFU_ORTHOLOGUE AFUA_3G15060)-RELATED"/>
    <property type="match status" value="1"/>
</dbReference>
<name>A0ABT4LIX8_9PROT</name>
<dbReference type="EMBL" id="JAPWGY010000003">
    <property type="protein sequence ID" value="MCZ4281031.1"/>
    <property type="molecule type" value="Genomic_DNA"/>
</dbReference>
<dbReference type="SUPFAM" id="SSF54593">
    <property type="entry name" value="Glyoxalase/Bleomycin resistance protein/Dihydroxybiphenyl dioxygenase"/>
    <property type="match status" value="1"/>
</dbReference>
<gene>
    <name evidence="2" type="ORF">O4H49_09600</name>
</gene>
<dbReference type="PANTHER" id="PTHR39175">
    <property type="entry name" value="FAMILY PROTEIN, PUTATIVE (AFU_ORTHOLOGUE AFUA_3G15060)-RELATED"/>
    <property type="match status" value="1"/>
</dbReference>
<organism evidence="2 3">
    <name type="scientific">Kiloniella laminariae</name>
    <dbReference type="NCBI Taxonomy" id="454162"/>
    <lineage>
        <taxon>Bacteria</taxon>
        <taxon>Pseudomonadati</taxon>
        <taxon>Pseudomonadota</taxon>
        <taxon>Alphaproteobacteria</taxon>
        <taxon>Rhodospirillales</taxon>
        <taxon>Kiloniellaceae</taxon>
        <taxon>Kiloniella</taxon>
    </lineage>
</organism>
<proteinExistence type="predicted"/>
<evidence type="ECO:0000313" key="3">
    <source>
        <dbReference type="Proteomes" id="UP001069802"/>
    </source>
</evidence>
<feature type="domain" description="VOC" evidence="1">
    <location>
        <begin position="17"/>
        <end position="131"/>
    </location>
</feature>
<dbReference type="RefSeq" id="WP_269423213.1">
    <property type="nucleotide sequence ID" value="NZ_JAPWGY010000003.1"/>
</dbReference>
<dbReference type="Gene3D" id="3.10.180.10">
    <property type="entry name" value="2,3-Dihydroxybiphenyl 1,2-Dioxygenase, domain 1"/>
    <property type="match status" value="1"/>
</dbReference>